<dbReference type="HOGENOM" id="CLU_1985123_0_0_1"/>
<reference evidence="2" key="2">
    <citation type="submission" date="2018-05" db="EMBL/GenBank/DDBJ databases">
        <title>OmerRS3 (Oryza meridionalis Reference Sequence Version 3).</title>
        <authorList>
            <person name="Zhang J."/>
            <person name="Kudrna D."/>
            <person name="Lee S."/>
            <person name="Talag J."/>
            <person name="Welchert J."/>
            <person name="Wing R.A."/>
        </authorList>
    </citation>
    <scope>NUCLEOTIDE SEQUENCE [LARGE SCALE GENOMIC DNA]</scope>
    <source>
        <strain evidence="2">cv. OR44</strain>
    </source>
</reference>
<keyword evidence="3" id="KW-1185">Reference proteome</keyword>
<organism evidence="2">
    <name type="scientific">Oryza meridionalis</name>
    <dbReference type="NCBI Taxonomy" id="40149"/>
    <lineage>
        <taxon>Eukaryota</taxon>
        <taxon>Viridiplantae</taxon>
        <taxon>Streptophyta</taxon>
        <taxon>Embryophyta</taxon>
        <taxon>Tracheophyta</taxon>
        <taxon>Spermatophyta</taxon>
        <taxon>Magnoliopsida</taxon>
        <taxon>Liliopsida</taxon>
        <taxon>Poales</taxon>
        <taxon>Poaceae</taxon>
        <taxon>BOP clade</taxon>
        <taxon>Oryzoideae</taxon>
        <taxon>Oryzeae</taxon>
        <taxon>Oryzinae</taxon>
        <taxon>Oryza</taxon>
    </lineage>
</organism>
<name>A0A0E0FDQ2_9ORYZ</name>
<dbReference type="Gramene" id="OMERI12G12370.2">
    <property type="protein sequence ID" value="OMERI12G12370.2"/>
    <property type="gene ID" value="OMERI12G12370"/>
</dbReference>
<dbReference type="AlphaFoldDB" id="A0A0E0FDQ2"/>
<evidence type="ECO:0000313" key="3">
    <source>
        <dbReference type="Proteomes" id="UP000008021"/>
    </source>
</evidence>
<feature type="region of interest" description="Disordered" evidence="1">
    <location>
        <begin position="40"/>
        <end position="65"/>
    </location>
</feature>
<accession>A0A0E0FDQ2</accession>
<evidence type="ECO:0000313" key="2">
    <source>
        <dbReference type="EnsemblPlants" id="OMERI12G12370.2"/>
    </source>
</evidence>
<reference evidence="2" key="1">
    <citation type="submission" date="2015-04" db="UniProtKB">
        <authorList>
            <consortium name="EnsemblPlants"/>
        </authorList>
    </citation>
    <scope>IDENTIFICATION</scope>
</reference>
<dbReference type="EnsemblPlants" id="OMERI12G12370.2">
    <property type="protein sequence ID" value="OMERI12G12370.2"/>
    <property type="gene ID" value="OMERI12G12370"/>
</dbReference>
<feature type="compositionally biased region" description="Basic residues" evidence="1">
    <location>
        <begin position="44"/>
        <end position="57"/>
    </location>
</feature>
<protein>
    <submittedName>
        <fullName evidence="2">Uncharacterized protein</fullName>
    </submittedName>
</protein>
<proteinExistence type="predicted"/>
<dbReference type="Proteomes" id="UP000008021">
    <property type="component" value="Chromosome 12"/>
</dbReference>
<sequence>MGLADAEACSMMGPQCGTRPVPNGCDGDGDGDAEYRHRAAGSFARRRRRRRRRRRPARAPTMRAHGKRRWSVVVAVVGEPAMEEEEGGRDALKFGLDGDMDLTYQRWRLALMQHENNVFMSQYSIR</sequence>
<evidence type="ECO:0000256" key="1">
    <source>
        <dbReference type="SAM" id="MobiDB-lite"/>
    </source>
</evidence>